<feature type="compositionally biased region" description="Low complexity" evidence="1">
    <location>
        <begin position="225"/>
        <end position="238"/>
    </location>
</feature>
<gene>
    <name evidence="2" type="ORF">KUF71_011134</name>
</gene>
<dbReference type="EMBL" id="JAHWGI010001056">
    <property type="protein sequence ID" value="KAK3921958.1"/>
    <property type="molecule type" value="Genomic_DNA"/>
</dbReference>
<dbReference type="PANTHER" id="PTHR37984">
    <property type="entry name" value="PROTEIN CBG26694"/>
    <property type="match status" value="1"/>
</dbReference>
<keyword evidence="3" id="KW-1185">Reference proteome</keyword>
<organism evidence="2 3">
    <name type="scientific">Frankliniella fusca</name>
    <dbReference type="NCBI Taxonomy" id="407009"/>
    <lineage>
        <taxon>Eukaryota</taxon>
        <taxon>Metazoa</taxon>
        <taxon>Ecdysozoa</taxon>
        <taxon>Arthropoda</taxon>
        <taxon>Hexapoda</taxon>
        <taxon>Insecta</taxon>
        <taxon>Pterygota</taxon>
        <taxon>Neoptera</taxon>
        <taxon>Paraneoptera</taxon>
        <taxon>Thysanoptera</taxon>
        <taxon>Terebrantia</taxon>
        <taxon>Thripoidea</taxon>
        <taxon>Thripidae</taxon>
        <taxon>Frankliniella</taxon>
    </lineage>
</organism>
<sequence length="784" mass="87042">MASSRFPSFDPNGTQKWTLYYQKFLFHCQRHGLNNEEQKKAELLSIASDEFFEFCQAVCRRELHDETLTFARICTSVEEHLCPQPNEIVAAGKFHARKQQQGETVSEFMADLRKLARPANFGASLDRMIRDRLVLGLANQEAQAWLFRLPDLTLDKAVETALSVEASNNHVAESAEPTVNLVCDGEHSPDDCRHGNSRCNFCGFLGHIERACQKKKRGEPRTNFPGGNQQGQKPNGKGKQQKKPRAQANAVNSTPEQQGLPNQQGPQTSGGLPNQQANPQLANANFVQQQPLSSSWGGYECFAITPQVEVTTAPAATVSEWDLPKPRYIELNINGTRQRFQVDSACPVTMMGEQVFSRIFPRNVAIHKSELALGMWDNAPVKDLGFVWIKLTHDGEEHTLRLYIGKGQGACLLGRQWFNALKIRLDTDAVCNVVPSIQPAVQPTLEIPANFSGFECFRPGPGKQHGNADALSRLCAPGSEPQDVPEPPGLFLITGLHSPHLSAEQVAAETAKDPVLLHVMKWTVEGWPTRSPEGEFTEYFKKKDAITTSRGCLLWGCRIIVPRTLQDAAMRHLHAAHMGVEHLKRLTGNDWKGKLCAILDALRTTPGPDGMSPNQKLFKREIRNFFSLCLPKPLICVDGPDLDPKFSAGDPVWFKSFNAKTWTPAAVTNLEGNRMAVLDSGHHRHFDQMRRRAALDPPRTPPSPPAARPVPSIRVLGDLPARTPMTTPPQSPPHSSPETTPPNNGLHESRSTNGRKRGVARGKVAPEYLRRSERLRNKQPGRQP</sequence>
<evidence type="ECO:0000256" key="1">
    <source>
        <dbReference type="SAM" id="MobiDB-lite"/>
    </source>
</evidence>
<feature type="region of interest" description="Disordered" evidence="1">
    <location>
        <begin position="718"/>
        <end position="784"/>
    </location>
</feature>
<dbReference type="Proteomes" id="UP001219518">
    <property type="component" value="Unassembled WGS sequence"/>
</dbReference>
<dbReference type="PANTHER" id="PTHR37984:SF13">
    <property type="entry name" value="RIBONUCLEASE H"/>
    <property type="match status" value="1"/>
</dbReference>
<dbReference type="SUPFAM" id="SSF50630">
    <property type="entry name" value="Acid proteases"/>
    <property type="match status" value="1"/>
</dbReference>
<feature type="region of interest" description="Disordered" evidence="1">
    <location>
        <begin position="694"/>
        <end position="713"/>
    </location>
</feature>
<proteinExistence type="predicted"/>
<evidence type="ECO:0000313" key="2">
    <source>
        <dbReference type="EMBL" id="KAK3921958.1"/>
    </source>
</evidence>
<dbReference type="AlphaFoldDB" id="A0AAE1HIS1"/>
<name>A0AAE1HIS1_9NEOP</name>
<reference evidence="2" key="2">
    <citation type="journal article" date="2023" name="BMC Genomics">
        <title>Pest status, molecular evolution, and epigenetic factors derived from the genome assembly of Frankliniella fusca, a thysanopteran phytovirus vector.</title>
        <authorList>
            <person name="Catto M.A."/>
            <person name="Labadie P.E."/>
            <person name="Jacobson A.L."/>
            <person name="Kennedy G.G."/>
            <person name="Srinivasan R."/>
            <person name="Hunt B.G."/>
        </authorList>
    </citation>
    <scope>NUCLEOTIDE SEQUENCE</scope>
    <source>
        <strain evidence="2">PL_HMW_Pooled</strain>
    </source>
</reference>
<feature type="compositionally biased region" description="Pro residues" evidence="1">
    <location>
        <begin position="698"/>
        <end position="708"/>
    </location>
</feature>
<dbReference type="InterPro" id="IPR050951">
    <property type="entry name" value="Retrovirus_Pol_polyprotein"/>
</dbReference>
<evidence type="ECO:0008006" key="4">
    <source>
        <dbReference type="Google" id="ProtNLM"/>
    </source>
</evidence>
<feature type="region of interest" description="Disordered" evidence="1">
    <location>
        <begin position="215"/>
        <end position="278"/>
    </location>
</feature>
<dbReference type="InterPro" id="IPR021109">
    <property type="entry name" value="Peptidase_aspartic_dom_sf"/>
</dbReference>
<feature type="compositionally biased region" description="Pro residues" evidence="1">
    <location>
        <begin position="726"/>
        <end position="735"/>
    </location>
</feature>
<feature type="compositionally biased region" description="Polar residues" evidence="1">
    <location>
        <begin position="249"/>
        <end position="271"/>
    </location>
</feature>
<protein>
    <recommendedName>
        <fullName evidence="4">CCHC-type domain-containing protein</fullName>
    </recommendedName>
</protein>
<evidence type="ECO:0000313" key="3">
    <source>
        <dbReference type="Proteomes" id="UP001219518"/>
    </source>
</evidence>
<comment type="caution">
    <text evidence="2">The sequence shown here is derived from an EMBL/GenBank/DDBJ whole genome shotgun (WGS) entry which is preliminary data.</text>
</comment>
<reference evidence="2" key="1">
    <citation type="submission" date="2021-07" db="EMBL/GenBank/DDBJ databases">
        <authorList>
            <person name="Catto M.A."/>
            <person name="Jacobson A."/>
            <person name="Kennedy G."/>
            <person name="Labadie P."/>
            <person name="Hunt B.G."/>
            <person name="Srinivasan R."/>
        </authorList>
    </citation>
    <scope>NUCLEOTIDE SEQUENCE</scope>
    <source>
        <strain evidence="2">PL_HMW_Pooled</strain>
        <tissue evidence="2">Head</tissue>
    </source>
</reference>
<accession>A0AAE1HIS1</accession>